<evidence type="ECO:0000256" key="2">
    <source>
        <dbReference type="ARBA" id="ARBA00006810"/>
    </source>
</evidence>
<dbReference type="InterPro" id="IPR023011">
    <property type="entry name" value="ATP_synth_F0_asu_AS"/>
</dbReference>
<dbReference type="GO" id="GO:0045259">
    <property type="term" value="C:proton-transporting ATP synthase complex"/>
    <property type="evidence" value="ECO:0007669"/>
    <property type="project" value="UniProtKB-KW"/>
</dbReference>
<keyword evidence="5 11" id="KW-0812">Transmembrane</keyword>
<keyword evidence="7 11" id="KW-1133">Transmembrane helix</keyword>
<feature type="transmembrane region" description="Helical" evidence="11">
    <location>
        <begin position="185"/>
        <end position="207"/>
    </location>
</feature>
<keyword evidence="4 11" id="KW-0138">CF(0)</keyword>
<organism evidence="13 14">
    <name type="scientific">Candidatus Staskawiczbacteria bacterium RIFCSPHIGHO2_01_FULL_36_16</name>
    <dbReference type="NCBI Taxonomy" id="1802200"/>
    <lineage>
        <taxon>Bacteria</taxon>
        <taxon>Candidatus Staskawicziibacteriota</taxon>
    </lineage>
</organism>
<evidence type="ECO:0000256" key="4">
    <source>
        <dbReference type="ARBA" id="ARBA00022547"/>
    </source>
</evidence>
<keyword evidence="3 11" id="KW-0813">Transport</keyword>
<dbReference type="InterPro" id="IPR035908">
    <property type="entry name" value="F0_ATP_A_sf"/>
</dbReference>
<feature type="transmembrane region" description="Helical" evidence="11">
    <location>
        <begin position="16"/>
        <end position="40"/>
    </location>
</feature>
<keyword evidence="11" id="KW-1003">Cell membrane</keyword>
<dbReference type="Pfam" id="PF00119">
    <property type="entry name" value="ATP-synt_A"/>
    <property type="match status" value="1"/>
</dbReference>
<comment type="subcellular location">
    <subcellularLocation>
        <location evidence="11 12">Cell membrane</location>
        <topology evidence="11 12">Multi-pass membrane protein</topology>
    </subcellularLocation>
    <subcellularLocation>
        <location evidence="1">Membrane</location>
        <topology evidence="1">Multi-pass membrane protein</topology>
    </subcellularLocation>
</comment>
<evidence type="ECO:0000256" key="12">
    <source>
        <dbReference type="RuleBase" id="RU000483"/>
    </source>
</evidence>
<feature type="transmembrane region" description="Helical" evidence="11">
    <location>
        <begin position="213"/>
        <end position="236"/>
    </location>
</feature>
<dbReference type="PROSITE" id="PS00449">
    <property type="entry name" value="ATPASE_A"/>
    <property type="match status" value="1"/>
</dbReference>
<dbReference type="AlphaFoldDB" id="A0A1G2HPQ3"/>
<dbReference type="GO" id="GO:0005886">
    <property type="term" value="C:plasma membrane"/>
    <property type="evidence" value="ECO:0007669"/>
    <property type="project" value="UniProtKB-SubCell"/>
</dbReference>
<reference evidence="13 14" key="1">
    <citation type="journal article" date="2016" name="Nat. Commun.">
        <title>Thousands of microbial genomes shed light on interconnected biogeochemical processes in an aquifer system.</title>
        <authorList>
            <person name="Anantharaman K."/>
            <person name="Brown C.T."/>
            <person name="Hug L.A."/>
            <person name="Sharon I."/>
            <person name="Castelle C.J."/>
            <person name="Probst A.J."/>
            <person name="Thomas B.C."/>
            <person name="Singh A."/>
            <person name="Wilkins M.J."/>
            <person name="Karaoz U."/>
            <person name="Brodie E.L."/>
            <person name="Williams K.H."/>
            <person name="Hubbard S.S."/>
            <person name="Banfield J.F."/>
        </authorList>
    </citation>
    <scope>NUCLEOTIDE SEQUENCE [LARGE SCALE GENOMIC DNA]</scope>
</reference>
<comment type="similarity">
    <text evidence="2 11 12">Belongs to the ATPase A chain family.</text>
</comment>
<comment type="caution">
    <text evidence="13">The sequence shown here is derived from an EMBL/GenBank/DDBJ whole genome shotgun (WGS) entry which is preliminary data.</text>
</comment>
<dbReference type="GO" id="GO:0042777">
    <property type="term" value="P:proton motive force-driven plasma membrane ATP synthesis"/>
    <property type="evidence" value="ECO:0007669"/>
    <property type="project" value="TreeGrafter"/>
</dbReference>
<feature type="transmembrane region" description="Helical" evidence="11">
    <location>
        <begin position="126"/>
        <end position="149"/>
    </location>
</feature>
<evidence type="ECO:0000256" key="3">
    <source>
        <dbReference type="ARBA" id="ARBA00022448"/>
    </source>
</evidence>
<dbReference type="STRING" id="1802200.A2812_03235"/>
<dbReference type="SUPFAM" id="SSF81336">
    <property type="entry name" value="F1F0 ATP synthase subunit A"/>
    <property type="match status" value="1"/>
</dbReference>
<dbReference type="InterPro" id="IPR045082">
    <property type="entry name" value="ATP_syn_F0_a_bact/chloroplast"/>
</dbReference>
<dbReference type="EMBL" id="MHOM01000022">
    <property type="protein sequence ID" value="OGZ64457.1"/>
    <property type="molecule type" value="Genomic_DNA"/>
</dbReference>
<evidence type="ECO:0000256" key="11">
    <source>
        <dbReference type="HAMAP-Rule" id="MF_01393"/>
    </source>
</evidence>
<dbReference type="NCBIfam" id="TIGR01131">
    <property type="entry name" value="ATP_synt_6_or_A"/>
    <property type="match status" value="1"/>
</dbReference>
<evidence type="ECO:0000256" key="5">
    <source>
        <dbReference type="ARBA" id="ARBA00022692"/>
    </source>
</evidence>
<dbReference type="HAMAP" id="MF_01393">
    <property type="entry name" value="ATP_synth_a_bact"/>
    <property type="match status" value="1"/>
</dbReference>
<keyword evidence="9 11" id="KW-0472">Membrane</keyword>
<evidence type="ECO:0000256" key="10">
    <source>
        <dbReference type="ARBA" id="ARBA00023310"/>
    </source>
</evidence>
<dbReference type="GO" id="GO:0046933">
    <property type="term" value="F:proton-transporting ATP synthase activity, rotational mechanism"/>
    <property type="evidence" value="ECO:0007669"/>
    <property type="project" value="UniProtKB-UniRule"/>
</dbReference>
<evidence type="ECO:0000313" key="13">
    <source>
        <dbReference type="EMBL" id="OGZ64457.1"/>
    </source>
</evidence>
<sequence>MEKISLKAQELFNIGGFYITNAILLTLVAGFVLIVFSVVIKSKVKIVPGKLQSAAEMGLESLLGLMESVLGSMEKAEKYLPLVATIFIFILVSNLLGIFPGVGSLTFDNGSEHVPLFRSPASDLNFTLAFAVISVIVTNIIGMASVGVFKHLGKYLNFSNPINFFIGILEIISEIAKIISLTFRLFGNVFAGEVLLTIIFFLAPYFIPLPFMFLEIFVGLIQAFIFAMITLVSISLHTAEHH</sequence>
<dbReference type="Proteomes" id="UP000177190">
    <property type="component" value="Unassembled WGS sequence"/>
</dbReference>
<accession>A0A1G2HPQ3</accession>
<name>A0A1G2HPQ3_9BACT</name>
<protein>
    <recommendedName>
        <fullName evidence="11 12">ATP synthase subunit a</fullName>
    </recommendedName>
    <alternativeName>
        <fullName evidence="11">ATP synthase F0 sector subunit a</fullName>
    </alternativeName>
    <alternativeName>
        <fullName evidence="11">F-ATPase subunit 6</fullName>
    </alternativeName>
</protein>
<dbReference type="PRINTS" id="PR00123">
    <property type="entry name" value="ATPASEA"/>
</dbReference>
<evidence type="ECO:0000313" key="14">
    <source>
        <dbReference type="Proteomes" id="UP000177190"/>
    </source>
</evidence>
<dbReference type="Gene3D" id="1.20.120.220">
    <property type="entry name" value="ATP synthase, F0 complex, subunit A"/>
    <property type="match status" value="1"/>
</dbReference>
<feature type="transmembrane region" description="Helical" evidence="11">
    <location>
        <begin position="79"/>
        <end position="106"/>
    </location>
</feature>
<dbReference type="CDD" id="cd00310">
    <property type="entry name" value="ATP-synt_Fo_a_6"/>
    <property type="match status" value="1"/>
</dbReference>
<gene>
    <name evidence="11" type="primary">atpB</name>
    <name evidence="13" type="ORF">A2812_03235</name>
</gene>
<evidence type="ECO:0000256" key="9">
    <source>
        <dbReference type="ARBA" id="ARBA00023136"/>
    </source>
</evidence>
<dbReference type="PANTHER" id="PTHR42823:SF3">
    <property type="entry name" value="ATP SYNTHASE SUBUNIT A, CHLOROPLASTIC"/>
    <property type="match status" value="1"/>
</dbReference>
<proteinExistence type="inferred from homology"/>
<keyword evidence="6 11" id="KW-0375">Hydrogen ion transport</keyword>
<keyword evidence="10 11" id="KW-0066">ATP synthesis</keyword>
<evidence type="ECO:0000256" key="1">
    <source>
        <dbReference type="ARBA" id="ARBA00004141"/>
    </source>
</evidence>
<evidence type="ECO:0000256" key="8">
    <source>
        <dbReference type="ARBA" id="ARBA00023065"/>
    </source>
</evidence>
<evidence type="ECO:0000256" key="7">
    <source>
        <dbReference type="ARBA" id="ARBA00022989"/>
    </source>
</evidence>
<dbReference type="PANTHER" id="PTHR42823">
    <property type="entry name" value="ATP SYNTHASE SUBUNIT A, CHLOROPLASTIC"/>
    <property type="match status" value="1"/>
</dbReference>
<keyword evidence="8 11" id="KW-0406">Ion transport</keyword>
<evidence type="ECO:0000256" key="6">
    <source>
        <dbReference type="ARBA" id="ARBA00022781"/>
    </source>
</evidence>
<comment type="function">
    <text evidence="11 12">Key component of the proton channel; it plays a direct role in the translocation of protons across the membrane.</text>
</comment>
<dbReference type="InterPro" id="IPR000568">
    <property type="entry name" value="ATP_synth_F0_asu"/>
</dbReference>